<evidence type="ECO:0000313" key="4">
    <source>
        <dbReference type="Proteomes" id="UP000193326"/>
    </source>
</evidence>
<dbReference type="RefSeq" id="WP_084945582.1">
    <property type="nucleotide sequence ID" value="NZ_NCUY01000030.1"/>
</dbReference>
<organism evidence="3 4">
    <name type="scientific">Streptococcus oralis subsp. dentisani</name>
    <dbReference type="NCBI Taxonomy" id="1458253"/>
    <lineage>
        <taxon>Bacteria</taxon>
        <taxon>Bacillati</taxon>
        <taxon>Bacillota</taxon>
        <taxon>Bacilli</taxon>
        <taxon>Lactobacillales</taxon>
        <taxon>Streptococcaceae</taxon>
        <taxon>Streptococcus</taxon>
    </lineage>
</organism>
<dbReference type="CDD" id="cd02516">
    <property type="entry name" value="CDP-ME_synthetase"/>
    <property type="match status" value="1"/>
</dbReference>
<sequence>MKVAILTASGIGSRVGQDIPKQFIHVENKPIIIYTLEKFQNHPEIDEICIVILKGWEQMVKAYAEQFGITKLKMITLGGSSGQESIYNGLKAVKEAHLNEEVTVLIHDGNRPLVSNEIISDALATYQQFGNAVAAIPTTEVVFVLDEPHSRASIEALNRDLLLRTQTPHVYQLDAIMELHNKALESGITDVAASCQLMQLFGKKSYFSLGSEKNLKITTVEDLDIFKALLSSTRDNWIK</sequence>
<dbReference type="InterPro" id="IPR034683">
    <property type="entry name" value="IspD/TarI"/>
</dbReference>
<evidence type="ECO:0000256" key="2">
    <source>
        <dbReference type="ARBA" id="ARBA00022695"/>
    </source>
</evidence>
<dbReference type="GO" id="GO:0070567">
    <property type="term" value="F:cytidylyltransferase activity"/>
    <property type="evidence" value="ECO:0007669"/>
    <property type="project" value="InterPro"/>
</dbReference>
<comment type="caution">
    <text evidence="3">The sequence shown here is derived from an EMBL/GenBank/DDBJ whole genome shotgun (WGS) entry which is preliminary data.</text>
</comment>
<evidence type="ECO:0000256" key="1">
    <source>
        <dbReference type="ARBA" id="ARBA00022679"/>
    </source>
</evidence>
<dbReference type="PANTHER" id="PTHR43015">
    <property type="entry name" value="D-RIBITOL-5-PHOSPHATE CYTIDYLYLTRANSFERASE"/>
    <property type="match status" value="1"/>
</dbReference>
<dbReference type="AlphaFoldDB" id="A0A1X1J030"/>
<dbReference type="EMBL" id="NCUY01000030">
    <property type="protein sequence ID" value="ORO78758.1"/>
    <property type="molecule type" value="Genomic_DNA"/>
</dbReference>
<reference evidence="3 4" key="1">
    <citation type="journal article" date="2016" name="Eur. J. Clin. Microbiol. Infect. Dis.">
        <title>Whole genome sequencing as a tool for phylogenetic analysis of clinical strains of Mitis group streptococci.</title>
        <authorList>
            <person name="Rasmussen L.H."/>
            <person name="Dargis R."/>
            <person name="Hojholt K."/>
            <person name="Christensen J.J."/>
            <person name="Skovgaard O."/>
            <person name="Justesen U.S."/>
            <person name="Rosenvinge F.S."/>
            <person name="Moser C."/>
            <person name="Lukjancenko O."/>
            <person name="Rasmussen S."/>
            <person name="Nielsen X.C."/>
        </authorList>
    </citation>
    <scope>NUCLEOTIDE SEQUENCE [LARGE SCALE GENOMIC DNA]</scope>
    <source>
        <strain evidence="3 4">RH_70047_11</strain>
    </source>
</reference>
<accession>A0A1X1J030</accession>
<proteinExistence type="predicted"/>
<keyword evidence="1 3" id="KW-0808">Transferase</keyword>
<keyword evidence="2 3" id="KW-0548">Nucleotidyltransferase</keyword>
<dbReference type="SUPFAM" id="SSF53448">
    <property type="entry name" value="Nucleotide-diphospho-sugar transferases"/>
    <property type="match status" value="1"/>
</dbReference>
<protein>
    <submittedName>
        <fullName evidence="3">2-C-methyl-D-erythritol 4-phosphate cytidylyltransferase</fullName>
    </submittedName>
</protein>
<gene>
    <name evidence="3" type="ORF">B7707_02070</name>
</gene>
<dbReference type="GO" id="GO:0005829">
    <property type="term" value="C:cytosol"/>
    <property type="evidence" value="ECO:0007669"/>
    <property type="project" value="TreeGrafter"/>
</dbReference>
<dbReference type="InterPro" id="IPR029044">
    <property type="entry name" value="Nucleotide-diphossugar_trans"/>
</dbReference>
<dbReference type="OrthoDB" id="9806837at2"/>
<dbReference type="Proteomes" id="UP000193326">
    <property type="component" value="Unassembled WGS sequence"/>
</dbReference>
<evidence type="ECO:0000313" key="3">
    <source>
        <dbReference type="EMBL" id="ORO78758.1"/>
    </source>
</evidence>
<dbReference type="Pfam" id="PF01128">
    <property type="entry name" value="IspD"/>
    <property type="match status" value="1"/>
</dbReference>
<dbReference type="PANTHER" id="PTHR43015:SF1">
    <property type="entry name" value="D-RIBITOL-5-PHOSPHATE CYTIDYLYLTRANSFERASE"/>
    <property type="match status" value="1"/>
</dbReference>
<dbReference type="Gene3D" id="3.90.550.10">
    <property type="entry name" value="Spore Coat Polysaccharide Biosynthesis Protein SpsA, Chain A"/>
    <property type="match status" value="1"/>
</dbReference>
<name>A0A1X1J030_STROR</name>